<dbReference type="Proteomes" id="UP000472263">
    <property type="component" value="Chromosome 13"/>
</dbReference>
<sequence length="634" mass="72431">MDEYVDTVHRLGKKEANRTRQVIVQFVKSQTTARDGCQPEGEVNPATGLIQPASDGTGVGESGDEPPAKKRKSVARPYKDYFLKYGFVNCSNPSQDPRPMCVICCEKLANESLKPTKLKRHLETLRPPIWFLIVWPHDKKKLLLPATIDMVSTVIDEKSAEKLKRIPLSNNTVSRRIHDISENLEEQLVSRLKAAGDFSIQLDESTDVSDCASLLVYVRYVWENDFAEDFLCCLTIPTGTTGEEIFSVLNDYMATKCGLDWANCKGITSDGAANMTGRNSGVVKRIKEAAGKDIVWNHCFIHRQALACKGIPPDLDKVLKEVIRVVNFIKGSALNHRLFDQLCADMGAEHTHLLFHTEVRWLSKGRVLTRVYELRNEIHAFLHEKKSPLADLFTDDWLFTLSYLADIFSSLNELNLKLQGQCDDVFRNWKHVMAFQKSLKLWLARLRRPNPSHYMFPTVLQHIEENDVSDTDVKHLTGLIRTHFVALIDNFDRYFPTERYDILSDKRWIQNPFEFESPESLLELGLTPAEEKELLQLSSDRTLKRRHECMALSSFWISISSEYPVLSKASILLLIPFTTTYKCEVGFSVFTKIKTRHRNRLNAAPDMRVALSSCTPDWNAILKGNRPTYHIRVV</sequence>
<feature type="domain" description="HAT C-terminal dimerisation" evidence="2">
    <location>
        <begin position="536"/>
        <end position="602"/>
    </location>
</feature>
<dbReference type="AlphaFoldDB" id="A0A667X6C1"/>
<dbReference type="PANTHER" id="PTHR45913:SF19">
    <property type="entry name" value="LOW QUALITY PROTEIN: ZINC FINGER BED DOMAIN-CONTAINING PROTEIN 5-LIKE"/>
    <property type="match status" value="1"/>
</dbReference>
<dbReference type="SUPFAM" id="SSF53098">
    <property type="entry name" value="Ribonuclease H-like"/>
    <property type="match status" value="1"/>
</dbReference>
<dbReference type="Pfam" id="PF05699">
    <property type="entry name" value="Dimer_Tnp_hAT"/>
    <property type="match status" value="1"/>
</dbReference>
<reference evidence="3" key="2">
    <citation type="submission" date="2025-08" db="UniProtKB">
        <authorList>
            <consortium name="Ensembl"/>
        </authorList>
    </citation>
    <scope>IDENTIFICATION</scope>
</reference>
<dbReference type="GO" id="GO:0046983">
    <property type="term" value="F:protein dimerization activity"/>
    <property type="evidence" value="ECO:0007669"/>
    <property type="project" value="InterPro"/>
</dbReference>
<evidence type="ECO:0000313" key="3">
    <source>
        <dbReference type="Ensembl" id="ENSMMDP00005009493.1"/>
    </source>
</evidence>
<dbReference type="PANTHER" id="PTHR45913">
    <property type="entry name" value="EPM2A-INTERACTING PROTEIN 1"/>
    <property type="match status" value="1"/>
</dbReference>
<proteinExistence type="predicted"/>
<reference evidence="3" key="1">
    <citation type="submission" date="2019-06" db="EMBL/GenBank/DDBJ databases">
        <authorList>
            <consortium name="Wellcome Sanger Institute Data Sharing"/>
        </authorList>
    </citation>
    <scope>NUCLEOTIDE SEQUENCE [LARGE SCALE GENOMIC DNA]</scope>
</reference>
<dbReference type="Ensembl" id="ENSMMDT00005009796.1">
    <property type="protein sequence ID" value="ENSMMDP00005009493.1"/>
    <property type="gene ID" value="ENSMMDG00005005210.1"/>
</dbReference>
<dbReference type="GeneTree" id="ENSGT00940000164024"/>
<name>A0A667X6C1_9TELE</name>
<evidence type="ECO:0000259" key="2">
    <source>
        <dbReference type="Pfam" id="PF05699"/>
    </source>
</evidence>
<dbReference type="InterPro" id="IPR008906">
    <property type="entry name" value="HATC_C_dom"/>
</dbReference>
<feature type="region of interest" description="Disordered" evidence="1">
    <location>
        <begin position="45"/>
        <end position="72"/>
    </location>
</feature>
<organism evidence="3 4">
    <name type="scientific">Myripristis murdjan</name>
    <name type="common">pinecone soldierfish</name>
    <dbReference type="NCBI Taxonomy" id="586833"/>
    <lineage>
        <taxon>Eukaryota</taxon>
        <taxon>Metazoa</taxon>
        <taxon>Chordata</taxon>
        <taxon>Craniata</taxon>
        <taxon>Vertebrata</taxon>
        <taxon>Euteleostomi</taxon>
        <taxon>Actinopterygii</taxon>
        <taxon>Neopterygii</taxon>
        <taxon>Teleostei</taxon>
        <taxon>Neoteleostei</taxon>
        <taxon>Acanthomorphata</taxon>
        <taxon>Holocentriformes</taxon>
        <taxon>Holocentridae</taxon>
        <taxon>Myripristis</taxon>
    </lineage>
</organism>
<dbReference type="InterPro" id="IPR012337">
    <property type="entry name" value="RNaseH-like_sf"/>
</dbReference>
<reference evidence="3" key="3">
    <citation type="submission" date="2025-09" db="UniProtKB">
        <authorList>
            <consortium name="Ensembl"/>
        </authorList>
    </citation>
    <scope>IDENTIFICATION</scope>
</reference>
<dbReference type="InParanoid" id="A0A667X6C1"/>
<keyword evidence="4" id="KW-1185">Reference proteome</keyword>
<evidence type="ECO:0000313" key="4">
    <source>
        <dbReference type="Proteomes" id="UP000472263"/>
    </source>
</evidence>
<protein>
    <recommendedName>
        <fullName evidence="2">HAT C-terminal dimerisation domain-containing protein</fullName>
    </recommendedName>
</protein>
<evidence type="ECO:0000256" key="1">
    <source>
        <dbReference type="SAM" id="MobiDB-lite"/>
    </source>
</evidence>
<accession>A0A667X6C1</accession>